<dbReference type="GO" id="GO:0004049">
    <property type="term" value="F:anthranilate synthase activity"/>
    <property type="evidence" value="ECO:0007669"/>
    <property type="project" value="UniProtKB-EC"/>
</dbReference>
<keyword evidence="5" id="KW-0460">Magnesium</keyword>
<dbReference type="Proteomes" id="UP000748108">
    <property type="component" value="Unassembled WGS sequence"/>
</dbReference>
<dbReference type="Gene3D" id="3.60.120.10">
    <property type="entry name" value="Anthranilate synthase"/>
    <property type="match status" value="1"/>
</dbReference>
<dbReference type="PANTHER" id="PTHR11236">
    <property type="entry name" value="AMINOBENZOATE/ANTHRANILATE SYNTHASE"/>
    <property type="match status" value="1"/>
</dbReference>
<evidence type="ECO:0000259" key="10">
    <source>
        <dbReference type="Pfam" id="PF04715"/>
    </source>
</evidence>
<evidence type="ECO:0000313" key="11">
    <source>
        <dbReference type="EMBL" id="MBT9282796.1"/>
    </source>
</evidence>
<comment type="function">
    <text evidence="7">Part of a heterotetrameric complex that catalyzes the two-step biosynthesis of anthranilate, an intermediate in the biosynthesis of L-tryptophan. In the first step, the glutamine-binding beta subunit (TrpG) of anthranilate synthase (AS) provides the glutamine amidotransferase activity which generates ammonia as a substrate that, along with chorismate, is used in the second step, catalyzed by the large alpha subunit of AS (TrpE) to produce anthranilate. In the absence of TrpG, TrpE can synthesize anthranilate directly from chorismate and high concentrations of ammonia.</text>
</comment>
<evidence type="ECO:0000256" key="1">
    <source>
        <dbReference type="ARBA" id="ARBA00001946"/>
    </source>
</evidence>
<keyword evidence="6" id="KW-0456">Lyase</keyword>
<evidence type="ECO:0000256" key="3">
    <source>
        <dbReference type="ARBA" id="ARBA00020653"/>
    </source>
</evidence>
<comment type="catalytic activity">
    <reaction evidence="8">
        <text>chorismate + L-glutamine = anthranilate + pyruvate + L-glutamate + H(+)</text>
        <dbReference type="Rhea" id="RHEA:21732"/>
        <dbReference type="ChEBI" id="CHEBI:15361"/>
        <dbReference type="ChEBI" id="CHEBI:15378"/>
        <dbReference type="ChEBI" id="CHEBI:16567"/>
        <dbReference type="ChEBI" id="CHEBI:29748"/>
        <dbReference type="ChEBI" id="CHEBI:29985"/>
        <dbReference type="ChEBI" id="CHEBI:58359"/>
        <dbReference type="EC" id="4.1.3.27"/>
    </reaction>
</comment>
<comment type="subunit">
    <text evidence="2">Heterotetramer consisting of two non-identical subunits: a beta subunit (TrpG) and a large alpha subunit (TrpE).</text>
</comment>
<dbReference type="InterPro" id="IPR019999">
    <property type="entry name" value="Anth_synth_I-like"/>
</dbReference>
<dbReference type="InterPro" id="IPR015890">
    <property type="entry name" value="Chorismate_C"/>
</dbReference>
<accession>A0A947D2E7</accession>
<keyword evidence="4" id="KW-0479">Metal-binding</keyword>
<gene>
    <name evidence="11" type="ORF">KM312_09180</name>
</gene>
<comment type="cofactor">
    <cofactor evidence="1">
        <name>Mg(2+)</name>
        <dbReference type="ChEBI" id="CHEBI:18420"/>
    </cofactor>
</comment>
<dbReference type="EMBL" id="JAHHQF010000070">
    <property type="protein sequence ID" value="MBT9282796.1"/>
    <property type="molecule type" value="Genomic_DNA"/>
</dbReference>
<feature type="domain" description="Anthranilate synthase component I N-terminal" evidence="10">
    <location>
        <begin position="77"/>
        <end position="183"/>
    </location>
</feature>
<dbReference type="InterPro" id="IPR005801">
    <property type="entry name" value="ADC_synthase"/>
</dbReference>
<dbReference type="Pfam" id="PF04715">
    <property type="entry name" value="Anth_synt_I_N"/>
    <property type="match status" value="1"/>
</dbReference>
<name>A0A947D2E7_HYDSH</name>
<evidence type="ECO:0000256" key="2">
    <source>
        <dbReference type="ARBA" id="ARBA00011575"/>
    </source>
</evidence>
<dbReference type="GO" id="GO:0000162">
    <property type="term" value="P:L-tryptophan biosynthetic process"/>
    <property type="evidence" value="ECO:0007669"/>
    <property type="project" value="TreeGrafter"/>
</dbReference>
<feature type="domain" description="Chorismate-utilising enzyme C-terminal" evidence="9">
    <location>
        <begin position="310"/>
        <end position="564"/>
    </location>
</feature>
<evidence type="ECO:0000256" key="8">
    <source>
        <dbReference type="ARBA" id="ARBA00047683"/>
    </source>
</evidence>
<evidence type="ECO:0000313" key="12">
    <source>
        <dbReference type="Proteomes" id="UP000748108"/>
    </source>
</evidence>
<dbReference type="SUPFAM" id="SSF56322">
    <property type="entry name" value="ADC synthase"/>
    <property type="match status" value="1"/>
</dbReference>
<dbReference type="AlphaFoldDB" id="A0A947D2E7"/>
<dbReference type="PANTHER" id="PTHR11236:SF48">
    <property type="entry name" value="ISOCHORISMATE SYNTHASE MENF"/>
    <property type="match status" value="1"/>
</dbReference>
<proteinExistence type="predicted"/>
<dbReference type="GO" id="GO:0046872">
    <property type="term" value="F:metal ion binding"/>
    <property type="evidence" value="ECO:0007669"/>
    <property type="project" value="UniProtKB-KW"/>
</dbReference>
<evidence type="ECO:0000256" key="5">
    <source>
        <dbReference type="ARBA" id="ARBA00022842"/>
    </source>
</evidence>
<dbReference type="InterPro" id="IPR006805">
    <property type="entry name" value="Anth_synth_I_N"/>
</dbReference>
<reference evidence="11" key="1">
    <citation type="journal article" date="2021" name="Microbiology">
        <title>Metagenomic Analysis of the Microbial Community in the Underground Coal Fire Area (Kemerovo Region, Russia) Revealed Predominance of Thermophilic Members of the Phyla Deinococcus-thermus, Aquificae, and Firmicutes.</title>
        <authorList>
            <person name="Kadnikov V."/>
            <person name="Mardanov A.V."/>
            <person name="Beletsky A.V."/>
            <person name="Karnachuk O.V."/>
            <person name="Ravin N.V."/>
        </authorList>
    </citation>
    <scope>NUCLEOTIDE SEQUENCE</scope>
    <source>
        <strain evidence="11">RBS10-49</strain>
    </source>
</reference>
<evidence type="ECO:0000256" key="4">
    <source>
        <dbReference type="ARBA" id="ARBA00022723"/>
    </source>
</evidence>
<dbReference type="PRINTS" id="PR00095">
    <property type="entry name" value="ANTSNTHASEI"/>
</dbReference>
<evidence type="ECO:0000256" key="7">
    <source>
        <dbReference type="ARBA" id="ARBA00025634"/>
    </source>
</evidence>
<organism evidence="11 12">
    <name type="scientific">Hydrogenibacillus schlegelii</name>
    <name type="common">Bacillus schlegelii</name>
    <dbReference type="NCBI Taxonomy" id="1484"/>
    <lineage>
        <taxon>Bacteria</taxon>
        <taxon>Bacillati</taxon>
        <taxon>Bacillota</taxon>
        <taxon>Bacilli</taxon>
        <taxon>Bacillales</taxon>
        <taxon>Bacillales Family X. Incertae Sedis</taxon>
        <taxon>Hydrogenibacillus</taxon>
    </lineage>
</organism>
<comment type="caution">
    <text evidence="11">The sequence shown here is derived from an EMBL/GenBank/DDBJ whole genome shotgun (WGS) entry which is preliminary data.</text>
</comment>
<dbReference type="Pfam" id="PF00425">
    <property type="entry name" value="Chorismate_bind"/>
    <property type="match status" value="1"/>
</dbReference>
<evidence type="ECO:0000259" key="9">
    <source>
        <dbReference type="Pfam" id="PF00425"/>
    </source>
</evidence>
<sequence>MQAFLFRRSVETGPSAERMHRPVIRIGSGGMGLSTTAWAPAGLLARSPKASMLFSDREEGFFLFYYPLVRKLYADAWTPVVAYEALRAERPTLLESAEHGVRVGRYSVLAYRPLLTFTYAVESAGGPGAARIRDLSSGTEERLAETPEAALEAFLTRIRRHPDAPAPDVPFVGAAIGAFSFELAYGGKAPVIRGPATPEKGPEGAPRAKDARAKGASAADPLALIRVFLPGRLVVFDHLTKTAAYVGLVPLSSPELGSAERAALTEAEAALEAEAEAFVARLGKTALPALQGDRGEVPEMPVTAEPVDGAFVEQVGSVLAAVRRGAVEQVVLSRRYEVAGTFDPFLVYRYLRAENPSPYLFLLDLSGFGGDVYAGSSPESLVRIEGGRISTRPIAGTRPRGKTPEEDARLEAELLADAKEAAEHDMLVRLAEDDLRAVADPETVRIEAYRTVERYSHVMHLVSHLSGRLRREVTPVEALFRLFPAGTVSGAPRAAALALIRRLEPEPRGLYAGGVGWIHPDGDLDLAIAIRTIRFYAGGATVQAGAGIVAGSVPERELEETRRKAMALLRALARSTAHAEPFAATGKGHRQ</sequence>
<protein>
    <recommendedName>
        <fullName evidence="3">Anthranilate synthase component 1</fullName>
    </recommendedName>
</protein>
<evidence type="ECO:0000256" key="6">
    <source>
        <dbReference type="ARBA" id="ARBA00023239"/>
    </source>
</evidence>